<reference evidence="1 2" key="1">
    <citation type="submission" date="2024-09" db="EMBL/GenBank/DDBJ databases">
        <authorList>
            <person name="Lee S.D."/>
        </authorList>
    </citation>
    <scope>NUCLEOTIDE SEQUENCE [LARGE SCALE GENOMIC DNA]</scope>
    <source>
        <strain evidence="1 2">N1-1</strain>
    </source>
</reference>
<accession>A0ABV6V9L8</accession>
<dbReference type="EMBL" id="JBHEZX010000005">
    <property type="protein sequence ID" value="MFC1410417.1"/>
    <property type="molecule type" value="Genomic_DNA"/>
</dbReference>
<name>A0ABV6V9L8_9ACTN</name>
<comment type="caution">
    <text evidence="1">The sequence shown here is derived from an EMBL/GenBank/DDBJ whole genome shotgun (WGS) entry which is preliminary data.</text>
</comment>
<proteinExistence type="predicted"/>
<evidence type="ECO:0000313" key="2">
    <source>
        <dbReference type="Proteomes" id="UP001592582"/>
    </source>
</evidence>
<evidence type="ECO:0000313" key="1">
    <source>
        <dbReference type="EMBL" id="MFC1410417.1"/>
    </source>
</evidence>
<dbReference type="Proteomes" id="UP001592582">
    <property type="component" value="Unassembled WGS sequence"/>
</dbReference>
<keyword evidence="2" id="KW-1185">Reference proteome</keyword>
<organism evidence="1 2">
    <name type="scientific">Streptacidiphilus alkalitolerans</name>
    <dbReference type="NCBI Taxonomy" id="3342712"/>
    <lineage>
        <taxon>Bacteria</taxon>
        <taxon>Bacillati</taxon>
        <taxon>Actinomycetota</taxon>
        <taxon>Actinomycetes</taxon>
        <taxon>Kitasatosporales</taxon>
        <taxon>Streptomycetaceae</taxon>
        <taxon>Streptacidiphilus</taxon>
    </lineage>
</organism>
<sequence length="201" mass="20745">MATVCVGEEFVVDNDGRLRINVANGSTHEPVVQSWLYSAADPTASTNAIRFDPVLGLWVDPPSHATTVSALGTTTAGAGAVPSVASSIASPAVVASNPSATRWAEVVQLLAVDVYWSLPAGASASINCICEGDEWLRAVNPAPAAGTAMSGCHSEYQKIIVGISLAPGETRTITRDLSIKGGGGATWSQATWNNKLLIVTQ</sequence>
<gene>
    <name evidence="1" type="ORF">ACEZDG_14195</name>
</gene>
<protein>
    <submittedName>
        <fullName evidence="1">Uncharacterized protein</fullName>
    </submittedName>
</protein>